<gene>
    <name evidence="2" type="ORF">J5Y06_04895</name>
</gene>
<dbReference type="InterPro" id="IPR029052">
    <property type="entry name" value="Metallo-depent_PP-like"/>
</dbReference>
<dbReference type="PANTHER" id="PTHR37844:SF2">
    <property type="entry name" value="SER_THR PROTEIN PHOSPHATASE SUPERFAMILY (AFU_ORTHOLOGUE AFUA_1G14840)"/>
    <property type="match status" value="1"/>
</dbReference>
<organism evidence="2 3">
    <name type="scientific">Tianweitania sediminis</name>
    <dbReference type="NCBI Taxonomy" id="1502156"/>
    <lineage>
        <taxon>Bacteria</taxon>
        <taxon>Pseudomonadati</taxon>
        <taxon>Pseudomonadota</taxon>
        <taxon>Alphaproteobacteria</taxon>
        <taxon>Hyphomicrobiales</taxon>
        <taxon>Phyllobacteriaceae</taxon>
        <taxon>Tianweitania</taxon>
    </lineage>
</organism>
<dbReference type="RefSeq" id="WP_209333926.1">
    <property type="nucleotide sequence ID" value="NZ_JAGIYY010000001.1"/>
</dbReference>
<proteinExistence type="predicted"/>
<dbReference type="Proteomes" id="UP000666240">
    <property type="component" value="Unassembled WGS sequence"/>
</dbReference>
<dbReference type="Gene3D" id="3.60.21.10">
    <property type="match status" value="1"/>
</dbReference>
<keyword evidence="3" id="KW-1185">Reference proteome</keyword>
<dbReference type="EMBL" id="JAGIYY010000001">
    <property type="protein sequence ID" value="MBP0437981.1"/>
    <property type="molecule type" value="Genomic_DNA"/>
</dbReference>
<dbReference type="AlphaFoldDB" id="A0A8J7RGF9"/>
<dbReference type="PANTHER" id="PTHR37844">
    <property type="entry name" value="SER/THR PROTEIN PHOSPHATASE SUPERFAMILY (AFU_ORTHOLOGUE AFUA_1G14840)"/>
    <property type="match status" value="1"/>
</dbReference>
<evidence type="ECO:0000313" key="3">
    <source>
        <dbReference type="Proteomes" id="UP000666240"/>
    </source>
</evidence>
<protein>
    <submittedName>
        <fullName evidence="2">Metallophosphoesterase</fullName>
    </submittedName>
</protein>
<dbReference type="Pfam" id="PF00149">
    <property type="entry name" value="Metallophos"/>
    <property type="match status" value="1"/>
</dbReference>
<evidence type="ECO:0000259" key="1">
    <source>
        <dbReference type="Pfam" id="PF00149"/>
    </source>
</evidence>
<feature type="domain" description="Calcineurin-like phosphoesterase" evidence="1">
    <location>
        <begin position="1"/>
        <end position="219"/>
    </location>
</feature>
<accession>A0A8J7RGF9</accession>
<reference evidence="2" key="1">
    <citation type="submission" date="2021-03" db="EMBL/GenBank/DDBJ databases">
        <title>Genome sequencing and assembly of Tianweitania sediminis.</title>
        <authorList>
            <person name="Chhetri G."/>
        </authorList>
    </citation>
    <scope>NUCLEOTIDE SEQUENCE</scope>
    <source>
        <strain evidence="2">Z8</strain>
    </source>
</reference>
<evidence type="ECO:0000313" key="2">
    <source>
        <dbReference type="EMBL" id="MBP0437981.1"/>
    </source>
</evidence>
<dbReference type="InterPro" id="IPR004843">
    <property type="entry name" value="Calcineurin-like_PHP"/>
</dbReference>
<comment type="caution">
    <text evidence="2">The sequence shown here is derived from an EMBL/GenBank/DDBJ whole genome shotgun (WGS) entry which is preliminary data.</text>
</comment>
<name>A0A8J7RGF9_9HYPH</name>
<sequence length="255" mass="27975">MRLWILSDLHLEYARLSQPLVVPDADVCVVAGDLCRGPEAGVRWLEEHVAGSMPCVYVAGNHEFYKGSILEGIEGGRSASVTSGRVHFLENGSASLGGITFVGATLWTDFRIEGHRLLAMAHARERMNDYRKISLRRKPWQRFLPESAARLHQDSRSFIAAALRSAGGPFVVVTHHLPLKASLSAEHEGDLLNAAYASDLSEILDESAPAVWVHGHVHESLDYIHGATRVICNPRGYADENGRFDPALVVEVPVP</sequence>
<dbReference type="GO" id="GO:0016787">
    <property type="term" value="F:hydrolase activity"/>
    <property type="evidence" value="ECO:0007669"/>
    <property type="project" value="InterPro"/>
</dbReference>
<dbReference type="SUPFAM" id="SSF56300">
    <property type="entry name" value="Metallo-dependent phosphatases"/>
    <property type="match status" value="1"/>
</dbReference>